<name>A0A6A6W4K5_9PEZI</name>
<dbReference type="OrthoDB" id="5408144at2759"/>
<evidence type="ECO:0000313" key="3">
    <source>
        <dbReference type="Proteomes" id="UP000799437"/>
    </source>
</evidence>
<feature type="compositionally biased region" description="Polar residues" evidence="1">
    <location>
        <begin position="139"/>
        <end position="150"/>
    </location>
</feature>
<feature type="compositionally biased region" description="Basic residues" evidence="1">
    <location>
        <begin position="1"/>
        <end position="12"/>
    </location>
</feature>
<dbReference type="Proteomes" id="UP000799437">
    <property type="component" value="Unassembled WGS sequence"/>
</dbReference>
<dbReference type="GeneID" id="54489726"/>
<dbReference type="EMBL" id="ML996574">
    <property type="protein sequence ID" value="KAF2756896.1"/>
    <property type="molecule type" value="Genomic_DNA"/>
</dbReference>
<feature type="region of interest" description="Disordered" evidence="1">
    <location>
        <begin position="1"/>
        <end position="50"/>
    </location>
</feature>
<reference evidence="2" key="1">
    <citation type="journal article" date="2020" name="Stud. Mycol.">
        <title>101 Dothideomycetes genomes: a test case for predicting lifestyles and emergence of pathogens.</title>
        <authorList>
            <person name="Haridas S."/>
            <person name="Albert R."/>
            <person name="Binder M."/>
            <person name="Bloem J."/>
            <person name="Labutti K."/>
            <person name="Salamov A."/>
            <person name="Andreopoulos B."/>
            <person name="Baker S."/>
            <person name="Barry K."/>
            <person name="Bills G."/>
            <person name="Bluhm B."/>
            <person name="Cannon C."/>
            <person name="Castanera R."/>
            <person name="Culley D."/>
            <person name="Daum C."/>
            <person name="Ezra D."/>
            <person name="Gonzalez J."/>
            <person name="Henrissat B."/>
            <person name="Kuo A."/>
            <person name="Liang C."/>
            <person name="Lipzen A."/>
            <person name="Lutzoni F."/>
            <person name="Magnuson J."/>
            <person name="Mondo S."/>
            <person name="Nolan M."/>
            <person name="Ohm R."/>
            <person name="Pangilinan J."/>
            <person name="Park H.-J."/>
            <person name="Ramirez L."/>
            <person name="Alfaro M."/>
            <person name="Sun H."/>
            <person name="Tritt A."/>
            <person name="Yoshinaga Y."/>
            <person name="Zwiers L.-H."/>
            <person name="Turgeon B."/>
            <person name="Goodwin S."/>
            <person name="Spatafora J."/>
            <person name="Crous P."/>
            <person name="Grigoriev I."/>
        </authorList>
    </citation>
    <scope>NUCLEOTIDE SEQUENCE</scope>
    <source>
        <strain evidence="2">CBS 121739</strain>
    </source>
</reference>
<sequence length="186" mass="20958">MQIRKSIKRVFHRSSNSSSQSSDSSLSKSQATSAYPAHLFYQPGEKMPTPKYRRPVAKEHKERLEAFNFATAWKRKSQTSLYSPMGSRMPSRRNSHNFTRTPRRSFSEMRMDANVNEGSDDEGDVSNGLSRRHSRDYPNHSTSDMASTVPDSRDQSDAAMSSGHSQSFTAEDLTLAIKNSNMAVSR</sequence>
<gene>
    <name evidence="2" type="ORF">EJ05DRAFT_517258</name>
</gene>
<organism evidence="2 3">
    <name type="scientific">Pseudovirgaria hyperparasitica</name>
    <dbReference type="NCBI Taxonomy" id="470096"/>
    <lineage>
        <taxon>Eukaryota</taxon>
        <taxon>Fungi</taxon>
        <taxon>Dikarya</taxon>
        <taxon>Ascomycota</taxon>
        <taxon>Pezizomycotina</taxon>
        <taxon>Dothideomycetes</taxon>
        <taxon>Dothideomycetes incertae sedis</taxon>
        <taxon>Acrospermales</taxon>
        <taxon>Acrospermaceae</taxon>
        <taxon>Pseudovirgaria</taxon>
    </lineage>
</organism>
<proteinExistence type="predicted"/>
<dbReference type="RefSeq" id="XP_033599347.1">
    <property type="nucleotide sequence ID" value="XM_033748672.1"/>
</dbReference>
<feature type="compositionally biased region" description="Polar residues" evidence="1">
    <location>
        <begin position="177"/>
        <end position="186"/>
    </location>
</feature>
<feature type="region of interest" description="Disordered" evidence="1">
    <location>
        <begin position="78"/>
        <end position="186"/>
    </location>
</feature>
<accession>A0A6A6W4K5</accession>
<evidence type="ECO:0000256" key="1">
    <source>
        <dbReference type="SAM" id="MobiDB-lite"/>
    </source>
</evidence>
<keyword evidence="3" id="KW-1185">Reference proteome</keyword>
<protein>
    <submittedName>
        <fullName evidence="2">Uncharacterized protein</fullName>
    </submittedName>
</protein>
<dbReference type="AlphaFoldDB" id="A0A6A6W4K5"/>
<feature type="compositionally biased region" description="Polar residues" evidence="1">
    <location>
        <begin position="158"/>
        <end position="169"/>
    </location>
</feature>
<evidence type="ECO:0000313" key="2">
    <source>
        <dbReference type="EMBL" id="KAF2756896.1"/>
    </source>
</evidence>
<feature type="compositionally biased region" description="Low complexity" evidence="1">
    <location>
        <begin position="14"/>
        <end position="33"/>
    </location>
</feature>